<sequence>MRLLAPIRTIGYTAQPRRVTSKSLTAKPRIVAARTSSKQTSIPPPSPSTSQPTPNANPPPPIEPLTPLFSANSNPTHLALLLTPLLQPHGRWRLTRSRTGLARTFQFRTFGAAWSFMSAVAEEAKKRRHHPTWSNTYNRVEVLWTTHRPEGLSELDVAMAGFCDREGEAWGEEKGVDGDESPRKAGDAEQ</sequence>
<dbReference type="InterPro" id="IPR036428">
    <property type="entry name" value="PCD_sf"/>
</dbReference>
<evidence type="ECO:0000313" key="7">
    <source>
        <dbReference type="EMBL" id="KAJ9668088.1"/>
    </source>
</evidence>
<proteinExistence type="inferred from homology"/>
<dbReference type="Pfam" id="PF01329">
    <property type="entry name" value="Pterin_4a"/>
    <property type="match status" value="1"/>
</dbReference>
<accession>A0ABQ9P224</accession>
<feature type="region of interest" description="Disordered" evidence="6">
    <location>
        <begin position="12"/>
        <end position="69"/>
    </location>
</feature>
<feature type="compositionally biased region" description="Pro residues" evidence="6">
    <location>
        <begin position="55"/>
        <end position="64"/>
    </location>
</feature>
<protein>
    <recommendedName>
        <fullName evidence="3">4a-hydroxytetrahydrobiopterin dehydratase</fullName>
        <ecNumber evidence="3">4.2.1.96</ecNumber>
    </recommendedName>
    <alternativeName>
        <fullName evidence="5">4-alpha-hydroxy-tetrahydropterin dehydratase</fullName>
    </alternativeName>
</protein>
<evidence type="ECO:0000256" key="6">
    <source>
        <dbReference type="SAM" id="MobiDB-lite"/>
    </source>
</evidence>
<comment type="catalytic activity">
    <reaction evidence="1">
        <text>(4aS,6R)-4a-hydroxy-L-erythro-5,6,7,8-tetrahydrobiopterin = (6R)-L-erythro-6,7-dihydrobiopterin + H2O</text>
        <dbReference type="Rhea" id="RHEA:11920"/>
        <dbReference type="ChEBI" id="CHEBI:15377"/>
        <dbReference type="ChEBI" id="CHEBI:15642"/>
        <dbReference type="ChEBI" id="CHEBI:43120"/>
        <dbReference type="EC" id="4.2.1.96"/>
    </reaction>
</comment>
<dbReference type="Gene3D" id="3.30.1360.20">
    <property type="entry name" value="Transcriptional coactivator/pterin dehydratase"/>
    <property type="match status" value="1"/>
</dbReference>
<name>A0ABQ9P224_9PEZI</name>
<dbReference type="InterPro" id="IPR001533">
    <property type="entry name" value="Pterin_deHydtase"/>
</dbReference>
<dbReference type="EC" id="4.2.1.96" evidence="3"/>
<dbReference type="EMBL" id="JAPDRL010000009">
    <property type="protein sequence ID" value="KAJ9668088.1"/>
    <property type="molecule type" value="Genomic_DNA"/>
</dbReference>
<evidence type="ECO:0000256" key="2">
    <source>
        <dbReference type="ARBA" id="ARBA00006472"/>
    </source>
</evidence>
<evidence type="ECO:0000256" key="3">
    <source>
        <dbReference type="ARBA" id="ARBA00013252"/>
    </source>
</evidence>
<organism evidence="7 8">
    <name type="scientific">Coniosporium apollinis</name>
    <dbReference type="NCBI Taxonomy" id="61459"/>
    <lineage>
        <taxon>Eukaryota</taxon>
        <taxon>Fungi</taxon>
        <taxon>Dikarya</taxon>
        <taxon>Ascomycota</taxon>
        <taxon>Pezizomycotina</taxon>
        <taxon>Dothideomycetes</taxon>
        <taxon>Dothideomycetes incertae sedis</taxon>
        <taxon>Coniosporium</taxon>
    </lineage>
</organism>
<evidence type="ECO:0000256" key="1">
    <source>
        <dbReference type="ARBA" id="ARBA00001554"/>
    </source>
</evidence>
<dbReference type="Proteomes" id="UP001172684">
    <property type="component" value="Unassembled WGS sequence"/>
</dbReference>
<dbReference type="PANTHER" id="PTHR12599">
    <property type="entry name" value="PTERIN-4-ALPHA-CARBINOLAMINE DEHYDRATASE"/>
    <property type="match status" value="1"/>
</dbReference>
<reference evidence="7" key="1">
    <citation type="submission" date="2022-10" db="EMBL/GenBank/DDBJ databases">
        <title>Culturing micro-colonial fungi from biological soil crusts in the Mojave desert and describing Neophaeococcomyces mojavensis, and introducing the new genera and species Taxawa tesnikishii.</title>
        <authorList>
            <person name="Kurbessoian T."/>
            <person name="Stajich J.E."/>
        </authorList>
    </citation>
    <scope>NUCLEOTIDE SEQUENCE</scope>
    <source>
        <strain evidence="7">TK_1</strain>
    </source>
</reference>
<feature type="region of interest" description="Disordered" evidence="6">
    <location>
        <begin position="168"/>
        <end position="190"/>
    </location>
</feature>
<comment type="caution">
    <text evidence="7">The sequence shown here is derived from an EMBL/GenBank/DDBJ whole genome shotgun (WGS) entry which is preliminary data.</text>
</comment>
<evidence type="ECO:0000313" key="8">
    <source>
        <dbReference type="Proteomes" id="UP001172684"/>
    </source>
</evidence>
<dbReference type="SUPFAM" id="SSF55248">
    <property type="entry name" value="PCD-like"/>
    <property type="match status" value="1"/>
</dbReference>
<dbReference type="PANTHER" id="PTHR12599:SF0">
    <property type="entry name" value="PTERIN-4-ALPHA-CARBINOLAMINE DEHYDRATASE"/>
    <property type="match status" value="1"/>
</dbReference>
<evidence type="ECO:0000256" key="4">
    <source>
        <dbReference type="ARBA" id="ARBA00023239"/>
    </source>
</evidence>
<comment type="similarity">
    <text evidence="2">Belongs to the pterin-4-alpha-carbinolamine dehydratase family.</text>
</comment>
<keyword evidence="4" id="KW-0456">Lyase</keyword>
<gene>
    <name evidence="7" type="ORF">H2201_001894</name>
</gene>
<evidence type="ECO:0000256" key="5">
    <source>
        <dbReference type="ARBA" id="ARBA00030497"/>
    </source>
</evidence>
<keyword evidence="8" id="KW-1185">Reference proteome</keyword>